<evidence type="ECO:0000256" key="1">
    <source>
        <dbReference type="ARBA" id="ARBA00004123"/>
    </source>
</evidence>
<evidence type="ECO:0000256" key="2">
    <source>
        <dbReference type="ARBA" id="ARBA00004201"/>
    </source>
</evidence>
<dbReference type="PANTHER" id="PTHR21551:SF0">
    <property type="entry name" value="PROTEIN ASSOCIATED WITH TOPO II RELATED-1, ISOFORM A"/>
    <property type="match status" value="1"/>
</dbReference>
<name>A0ABR1UKB5_9PEZI</name>
<feature type="region of interest" description="Disordered" evidence="7">
    <location>
        <begin position="153"/>
        <end position="203"/>
    </location>
</feature>
<evidence type="ECO:0000313" key="10">
    <source>
        <dbReference type="Proteomes" id="UP001446871"/>
    </source>
</evidence>
<comment type="subcellular location">
    <subcellularLocation>
        <location evidence="2">Cytoplasm</location>
        <location evidence="2">P-body</location>
    </subcellularLocation>
    <subcellularLocation>
        <location evidence="1">Nucleus</location>
    </subcellularLocation>
</comment>
<comment type="similarity">
    <text evidence="3">Belongs to the PAT1 family.</text>
</comment>
<keyword evidence="6" id="KW-0539">Nucleus</keyword>
<evidence type="ECO:0000259" key="8">
    <source>
        <dbReference type="Pfam" id="PF09770"/>
    </source>
</evidence>
<feature type="domain" description="mRNA decay factor PAT1" evidence="8">
    <location>
        <begin position="3"/>
        <end position="872"/>
    </location>
</feature>
<sequence>MAGHNTSNPGFSQSYDPFADLSKYDDDLEALNYEDTYDGLGDQLDETDDAFNDDTFGDGGNVGSSQAGVGKDFDFFGATAKVSNAFEEEQMRFQRHQPAPKIPIAPQHQQHDPYMGYGSNAYTQPKPVRSGYEKYRDAEPTADLQIDASIWGTAPKKAATPAAAAGHLPPQQQQQQQQFQQQQFQQQQFLLQQQQQPASRKVMSLEEVEAAMRAQVATSKTPVPNSPYMQPPPLAQPQQQPQYPGQEHVDYRFQQQAGIPGQPFLQPHDARFGSPAESHQAQLQGAGGPHGHPVTILQRPSSKHVPNVPSPLSHQHQQYPQPQQPPQSQPQQQPGMPAPTQILQNPARMSGEAPRMGGQGQAHRQQNSYGRGQPAGQPVITHPGQLSGLSDNEKAAFLEAEARRAKRNHKIFVLSKDNGLMTPHDKNFITRIQLQQLVSATGDPGEYGTDASLAEDFYYQVHSSLRAGRPNPNQPLNNFAQTYLFQTGNRHGNMRRGRGPENHMQRMEQQVQRAVEAAKNKPKNKQLVIEGSLGKISFSNAKTPKPLLNIKRTDSSNDAHRPGSAHRAHMSNIADRKVTLRAIEDVYSTLMKMEDHERTIPQPSNGEKDQATKDWEETAEKLNNRLWDALKVHEPVGGNVMHPFITFLSYPKGKKAIPRVFRQLNHTQRTTILTMIVVHLDQLDVVQGAQVQTGEPINMSAAMRESIDTFSMAVMPALFNLLNDTEIHIVTGILGIITQQININTIARTRIGISVLTMILSRAEIIKENGLANETSWHQWVVEFNNFFNHLEPTLPHIFPGTVTSGEDVYVWQFLAAIGIGASPDEQQRLVIAVKDRVMDTVALSKTLPSEMAKQRLDNVNLFMRSIGLDVELLK</sequence>
<feature type="compositionally biased region" description="Low complexity" evidence="7">
    <location>
        <begin position="310"/>
        <end position="321"/>
    </location>
</feature>
<feature type="compositionally biased region" description="Low complexity" evidence="7">
    <location>
        <begin position="236"/>
        <end position="246"/>
    </location>
</feature>
<evidence type="ECO:0000256" key="7">
    <source>
        <dbReference type="SAM" id="MobiDB-lite"/>
    </source>
</evidence>
<evidence type="ECO:0000256" key="4">
    <source>
        <dbReference type="ARBA" id="ARBA00022490"/>
    </source>
</evidence>
<feature type="compositionally biased region" description="Low complexity" evidence="7">
    <location>
        <begin position="153"/>
        <end position="197"/>
    </location>
</feature>
<evidence type="ECO:0000313" key="9">
    <source>
        <dbReference type="EMBL" id="KAK8059353.1"/>
    </source>
</evidence>
<proteinExistence type="inferred from homology"/>
<gene>
    <name evidence="9" type="ORF">PG996_009283</name>
</gene>
<feature type="region of interest" description="Disordered" evidence="7">
    <location>
        <begin position="216"/>
        <end position="389"/>
    </location>
</feature>
<dbReference type="EMBL" id="JAQQWM010000006">
    <property type="protein sequence ID" value="KAK8059353.1"/>
    <property type="molecule type" value="Genomic_DNA"/>
</dbReference>
<feature type="region of interest" description="Disordered" evidence="7">
    <location>
        <begin position="547"/>
        <end position="573"/>
    </location>
</feature>
<evidence type="ECO:0000256" key="6">
    <source>
        <dbReference type="ARBA" id="ARBA00023242"/>
    </source>
</evidence>
<keyword evidence="10" id="KW-1185">Reference proteome</keyword>
<reference evidence="9 10" key="1">
    <citation type="submission" date="2023-01" db="EMBL/GenBank/DDBJ databases">
        <title>Analysis of 21 Apiospora genomes using comparative genomics revels a genus with tremendous synthesis potential of carbohydrate active enzymes and secondary metabolites.</title>
        <authorList>
            <person name="Sorensen T."/>
        </authorList>
    </citation>
    <scope>NUCLEOTIDE SEQUENCE [LARGE SCALE GENOMIC DNA]</scope>
    <source>
        <strain evidence="9 10">CBS 83171</strain>
    </source>
</reference>
<evidence type="ECO:0000256" key="5">
    <source>
        <dbReference type="ARBA" id="ARBA00022884"/>
    </source>
</evidence>
<dbReference type="Proteomes" id="UP001446871">
    <property type="component" value="Unassembled WGS sequence"/>
</dbReference>
<dbReference type="InterPro" id="IPR019167">
    <property type="entry name" value="PAT1_dom"/>
</dbReference>
<feature type="region of interest" description="Disordered" evidence="7">
    <location>
        <begin position="103"/>
        <end position="140"/>
    </location>
</feature>
<accession>A0ABR1UKB5</accession>
<dbReference type="InterPro" id="IPR039900">
    <property type="entry name" value="Pat1-like"/>
</dbReference>
<keyword evidence="4" id="KW-0963">Cytoplasm</keyword>
<keyword evidence="5" id="KW-0694">RNA-binding</keyword>
<evidence type="ECO:0000256" key="3">
    <source>
        <dbReference type="ARBA" id="ARBA00009138"/>
    </source>
</evidence>
<feature type="compositionally biased region" description="Acidic residues" evidence="7">
    <location>
        <begin position="43"/>
        <end position="56"/>
    </location>
</feature>
<feature type="compositionally biased region" description="Basic and acidic residues" evidence="7">
    <location>
        <begin position="551"/>
        <end position="561"/>
    </location>
</feature>
<dbReference type="Pfam" id="PF09770">
    <property type="entry name" value="PAT1"/>
    <property type="match status" value="1"/>
</dbReference>
<dbReference type="PANTHER" id="PTHR21551">
    <property type="entry name" value="TOPOISOMERASE II-ASSOCIATED PROTEIN PAT1"/>
    <property type="match status" value="1"/>
</dbReference>
<feature type="region of interest" description="Disordered" evidence="7">
    <location>
        <begin position="38"/>
        <end position="63"/>
    </location>
</feature>
<protein>
    <submittedName>
        <fullName evidence="9">DNA topoisomerase 2-associated protein p.t1.c1</fullName>
    </submittedName>
</protein>
<organism evidence="9 10">
    <name type="scientific">Apiospora saccharicola</name>
    <dbReference type="NCBI Taxonomy" id="335842"/>
    <lineage>
        <taxon>Eukaryota</taxon>
        <taxon>Fungi</taxon>
        <taxon>Dikarya</taxon>
        <taxon>Ascomycota</taxon>
        <taxon>Pezizomycotina</taxon>
        <taxon>Sordariomycetes</taxon>
        <taxon>Xylariomycetidae</taxon>
        <taxon>Amphisphaeriales</taxon>
        <taxon>Apiosporaceae</taxon>
        <taxon>Apiospora</taxon>
    </lineage>
</organism>
<comment type="caution">
    <text evidence="9">The sequence shown here is derived from an EMBL/GenBank/DDBJ whole genome shotgun (WGS) entry which is preliminary data.</text>
</comment>